<dbReference type="AlphaFoldDB" id="A0A8S4ANQ5"/>
<name>A0A8S4ANQ5_9TELE</name>
<sequence>MCFTHQTTDNYADHMLFEKKSGEGRGESRHRGEGRATDLLLTQSRSPPPRGGHFAKKDRIMSLNDYRLVTLTFVVIKSLEKLILSHLKPISDPLLDPLRFGYTANRSVDNAIYLSFHHILMHLDRRSPFFSGL</sequence>
<evidence type="ECO:0000256" key="1">
    <source>
        <dbReference type="SAM" id="MobiDB-lite"/>
    </source>
</evidence>
<dbReference type="Proteomes" id="UP000677803">
    <property type="component" value="Unassembled WGS sequence"/>
</dbReference>
<gene>
    <name evidence="2" type="ORF">MMEN_LOCUS2582</name>
</gene>
<organism evidence="2 3">
    <name type="scientific">Menidia menidia</name>
    <name type="common">Atlantic silverside</name>
    <dbReference type="NCBI Taxonomy" id="238744"/>
    <lineage>
        <taxon>Eukaryota</taxon>
        <taxon>Metazoa</taxon>
        <taxon>Chordata</taxon>
        <taxon>Craniata</taxon>
        <taxon>Vertebrata</taxon>
        <taxon>Euteleostomi</taxon>
        <taxon>Actinopterygii</taxon>
        <taxon>Neopterygii</taxon>
        <taxon>Teleostei</taxon>
        <taxon>Neoteleostei</taxon>
        <taxon>Acanthomorphata</taxon>
        <taxon>Ovalentaria</taxon>
        <taxon>Atherinomorphae</taxon>
        <taxon>Atheriniformes</taxon>
        <taxon>Atherinopsidae</taxon>
        <taxon>Menidiinae</taxon>
        <taxon>Menidia</taxon>
    </lineage>
</organism>
<protein>
    <submittedName>
        <fullName evidence="2">(Atlantic silverside) hypothetical protein</fullName>
    </submittedName>
</protein>
<feature type="compositionally biased region" description="Basic and acidic residues" evidence="1">
    <location>
        <begin position="14"/>
        <end position="36"/>
    </location>
</feature>
<feature type="region of interest" description="Disordered" evidence="1">
    <location>
        <begin position="14"/>
        <end position="54"/>
    </location>
</feature>
<comment type="caution">
    <text evidence="2">The sequence shown here is derived from an EMBL/GenBank/DDBJ whole genome shotgun (WGS) entry which is preliminary data.</text>
</comment>
<keyword evidence="3" id="KW-1185">Reference proteome</keyword>
<dbReference type="OrthoDB" id="8961696at2759"/>
<evidence type="ECO:0000313" key="2">
    <source>
        <dbReference type="EMBL" id="CAG5865941.1"/>
    </source>
</evidence>
<dbReference type="EMBL" id="CAJRST010001113">
    <property type="protein sequence ID" value="CAG5865941.1"/>
    <property type="molecule type" value="Genomic_DNA"/>
</dbReference>
<accession>A0A8S4ANQ5</accession>
<proteinExistence type="predicted"/>
<evidence type="ECO:0000313" key="3">
    <source>
        <dbReference type="Proteomes" id="UP000677803"/>
    </source>
</evidence>
<reference evidence="2" key="1">
    <citation type="submission" date="2021-05" db="EMBL/GenBank/DDBJ databases">
        <authorList>
            <person name="Tigano A."/>
        </authorList>
    </citation>
    <scope>NUCLEOTIDE SEQUENCE</scope>
</reference>